<evidence type="ECO:0000256" key="1">
    <source>
        <dbReference type="SAM" id="Phobius"/>
    </source>
</evidence>
<keyword evidence="1" id="KW-0812">Transmembrane</keyword>
<dbReference type="EMBL" id="BPLQ01004000">
    <property type="protein sequence ID" value="GIY04912.1"/>
    <property type="molecule type" value="Genomic_DNA"/>
</dbReference>
<dbReference type="Proteomes" id="UP001054837">
    <property type="component" value="Unassembled WGS sequence"/>
</dbReference>
<comment type="caution">
    <text evidence="2">The sequence shown here is derived from an EMBL/GenBank/DDBJ whole genome shotgun (WGS) entry which is preliminary data.</text>
</comment>
<protein>
    <recommendedName>
        <fullName evidence="4">Transmembrane protein</fullName>
    </recommendedName>
</protein>
<name>A0AAV4Q6G1_9ARAC</name>
<sequence>MAVLSAYKNLAIEIDDPVYPGNVVEHCPWLFHAVKVRREWHLLVLGPFNGMLAIFPSFLFAVTFVTSSYVAGRRDRFLLMTVISAHKHLGIEIDDPECPGNVVEYWPWYFRPLKVRREGHLENVAGRRDRFLLMTVLTAYNHLAIEIDDCGCPGNVVEHWP</sequence>
<proteinExistence type="predicted"/>
<evidence type="ECO:0000313" key="2">
    <source>
        <dbReference type="EMBL" id="GIY04912.1"/>
    </source>
</evidence>
<keyword evidence="1" id="KW-0472">Membrane</keyword>
<dbReference type="AlphaFoldDB" id="A0AAV4Q6G1"/>
<keyword evidence="1" id="KW-1133">Transmembrane helix</keyword>
<feature type="transmembrane region" description="Helical" evidence="1">
    <location>
        <begin position="50"/>
        <end position="71"/>
    </location>
</feature>
<gene>
    <name evidence="2" type="ORF">CDAR_317471</name>
</gene>
<evidence type="ECO:0008006" key="4">
    <source>
        <dbReference type="Google" id="ProtNLM"/>
    </source>
</evidence>
<reference evidence="2 3" key="1">
    <citation type="submission" date="2021-06" db="EMBL/GenBank/DDBJ databases">
        <title>Caerostris darwini draft genome.</title>
        <authorList>
            <person name="Kono N."/>
            <person name="Arakawa K."/>
        </authorList>
    </citation>
    <scope>NUCLEOTIDE SEQUENCE [LARGE SCALE GENOMIC DNA]</scope>
</reference>
<organism evidence="2 3">
    <name type="scientific">Caerostris darwini</name>
    <dbReference type="NCBI Taxonomy" id="1538125"/>
    <lineage>
        <taxon>Eukaryota</taxon>
        <taxon>Metazoa</taxon>
        <taxon>Ecdysozoa</taxon>
        <taxon>Arthropoda</taxon>
        <taxon>Chelicerata</taxon>
        <taxon>Arachnida</taxon>
        <taxon>Araneae</taxon>
        <taxon>Araneomorphae</taxon>
        <taxon>Entelegynae</taxon>
        <taxon>Araneoidea</taxon>
        <taxon>Araneidae</taxon>
        <taxon>Caerostris</taxon>
    </lineage>
</organism>
<evidence type="ECO:0000313" key="3">
    <source>
        <dbReference type="Proteomes" id="UP001054837"/>
    </source>
</evidence>
<accession>A0AAV4Q6G1</accession>
<keyword evidence="3" id="KW-1185">Reference proteome</keyword>